<dbReference type="RefSeq" id="WP_266755370.1">
    <property type="nucleotide sequence ID" value="NZ_CP108011.1"/>
</dbReference>
<evidence type="ECO:0000313" key="2">
    <source>
        <dbReference type="Proteomes" id="UP001340816"/>
    </source>
</evidence>
<dbReference type="EMBL" id="CP109135">
    <property type="protein sequence ID" value="WSD15347.1"/>
    <property type="molecule type" value="Genomic_DNA"/>
</dbReference>
<evidence type="ECO:0000313" key="1">
    <source>
        <dbReference type="EMBL" id="WSD15347.1"/>
    </source>
</evidence>
<accession>A0ABZ1HCP5</accession>
<name>A0ABZ1HCP5_STRPH</name>
<proteinExistence type="predicted"/>
<organism evidence="1 2">
    <name type="scientific">Streptomyces phaeochromogenes</name>
    <dbReference type="NCBI Taxonomy" id="1923"/>
    <lineage>
        <taxon>Bacteria</taxon>
        <taxon>Bacillati</taxon>
        <taxon>Actinomycetota</taxon>
        <taxon>Actinomycetes</taxon>
        <taxon>Kitasatosporales</taxon>
        <taxon>Streptomycetaceae</taxon>
        <taxon>Streptomyces</taxon>
        <taxon>Streptomyces phaeochromogenes group</taxon>
    </lineage>
</organism>
<protein>
    <submittedName>
        <fullName evidence="1">Uncharacterized protein</fullName>
    </submittedName>
</protein>
<reference evidence="1 2" key="1">
    <citation type="submission" date="2022-10" db="EMBL/GenBank/DDBJ databases">
        <title>The complete genomes of actinobacterial strains from the NBC collection.</title>
        <authorList>
            <person name="Joergensen T.S."/>
            <person name="Alvarez Arevalo M."/>
            <person name="Sterndorff E.B."/>
            <person name="Faurdal D."/>
            <person name="Vuksanovic O."/>
            <person name="Mourched A.-S."/>
            <person name="Charusanti P."/>
            <person name="Shaw S."/>
            <person name="Blin K."/>
            <person name="Weber T."/>
        </authorList>
    </citation>
    <scope>NUCLEOTIDE SEQUENCE [LARGE SCALE GENOMIC DNA]</scope>
    <source>
        <strain evidence="1 2">NBC 01752</strain>
    </source>
</reference>
<dbReference type="Proteomes" id="UP001340816">
    <property type="component" value="Chromosome"/>
</dbReference>
<keyword evidence="2" id="KW-1185">Reference proteome</keyword>
<gene>
    <name evidence="1" type="ORF">OHB35_19990</name>
</gene>
<sequence length="50" mass="5512">MTAQRTPVNFAAFETGTVVPAGSTTSAHMATWQVAYTIPGIRDWIMRQSR</sequence>